<keyword evidence="1" id="KW-0479">Metal-binding</keyword>
<dbReference type="OrthoDB" id="1918044at2759"/>
<evidence type="ECO:0000313" key="9">
    <source>
        <dbReference type="Proteomes" id="UP000749559"/>
    </source>
</evidence>
<feature type="non-terminal residue" evidence="8">
    <location>
        <position position="1"/>
    </location>
</feature>
<evidence type="ECO:0000256" key="1">
    <source>
        <dbReference type="ARBA" id="ARBA00022723"/>
    </source>
</evidence>
<dbReference type="SMART" id="SM00109">
    <property type="entry name" value="C1"/>
    <property type="match status" value="1"/>
</dbReference>
<dbReference type="Pfam" id="PF13901">
    <property type="entry name" value="RH_dom"/>
    <property type="match status" value="1"/>
</dbReference>
<evidence type="ECO:0000313" key="8">
    <source>
        <dbReference type="EMBL" id="CAH1779563.1"/>
    </source>
</evidence>
<dbReference type="EMBL" id="CAIIXF020000003">
    <property type="protein sequence ID" value="CAH1779563.1"/>
    <property type="molecule type" value="Genomic_DNA"/>
</dbReference>
<accession>A0A8S4NDG7</accession>
<dbReference type="Proteomes" id="UP000749559">
    <property type="component" value="Unassembled WGS sequence"/>
</dbReference>
<dbReference type="Gene3D" id="3.30.60.20">
    <property type="match status" value="1"/>
</dbReference>
<dbReference type="InterPro" id="IPR002219">
    <property type="entry name" value="PKC_DAG/PE"/>
</dbReference>
<dbReference type="PANTHER" id="PTHR12326">
    <property type="entry name" value="PLECKSTRIN HOMOLOGY DOMAIN CONTAINING PROTEIN"/>
    <property type="match status" value="1"/>
</dbReference>
<organism evidence="8 9">
    <name type="scientific">Owenia fusiformis</name>
    <name type="common">Polychaete worm</name>
    <dbReference type="NCBI Taxonomy" id="6347"/>
    <lineage>
        <taxon>Eukaryota</taxon>
        <taxon>Metazoa</taxon>
        <taxon>Spiralia</taxon>
        <taxon>Lophotrochozoa</taxon>
        <taxon>Annelida</taxon>
        <taxon>Polychaeta</taxon>
        <taxon>Sedentaria</taxon>
        <taxon>Canalipalpata</taxon>
        <taxon>Sabellida</taxon>
        <taxon>Oweniida</taxon>
        <taxon>Oweniidae</taxon>
        <taxon>Owenia</taxon>
    </lineage>
</organism>
<dbReference type="SMART" id="SM01175">
    <property type="entry name" value="DUF4206"/>
    <property type="match status" value="1"/>
</dbReference>
<evidence type="ECO:0000256" key="5">
    <source>
        <dbReference type="ARBA" id="ARBA00029450"/>
    </source>
</evidence>
<name>A0A8S4NDG7_OWEFU</name>
<protein>
    <recommendedName>
        <fullName evidence="7">Phorbol-ester/DAG-type domain-containing protein</fullName>
    </recommendedName>
</protein>
<feature type="domain" description="Phorbol-ester/DAG-type" evidence="7">
    <location>
        <begin position="65"/>
        <end position="116"/>
    </location>
</feature>
<dbReference type="PROSITE" id="PS00479">
    <property type="entry name" value="ZF_DAG_PE_1"/>
    <property type="match status" value="1"/>
</dbReference>
<keyword evidence="9" id="KW-1185">Reference proteome</keyword>
<dbReference type="InterPro" id="IPR047983">
    <property type="entry name" value="DEF8_C1"/>
</dbReference>
<keyword evidence="3" id="KW-0863">Zinc-finger</keyword>
<dbReference type="GO" id="GO:0008270">
    <property type="term" value="F:zinc ion binding"/>
    <property type="evidence" value="ECO:0007669"/>
    <property type="project" value="UniProtKB-KW"/>
</dbReference>
<reference evidence="8" key="1">
    <citation type="submission" date="2022-03" db="EMBL/GenBank/DDBJ databases">
        <authorList>
            <person name="Martin C."/>
        </authorList>
    </citation>
    <scope>NUCLEOTIDE SEQUENCE</scope>
</reference>
<dbReference type="InterPro" id="IPR025258">
    <property type="entry name" value="RH_dom"/>
</dbReference>
<feature type="coiled-coil region" evidence="6">
    <location>
        <begin position="8"/>
        <end position="52"/>
    </location>
</feature>
<comment type="similarity">
    <text evidence="5">Belongs to the DEF8 family.</text>
</comment>
<comment type="caution">
    <text evidence="8">The sequence shown here is derived from an EMBL/GenBank/DDBJ whole genome shotgun (WGS) entry which is preliminary data.</text>
</comment>
<dbReference type="InterPro" id="IPR051366">
    <property type="entry name" value="DEF8"/>
</dbReference>
<evidence type="ECO:0000256" key="3">
    <source>
        <dbReference type="ARBA" id="ARBA00022771"/>
    </source>
</evidence>
<evidence type="ECO:0000256" key="6">
    <source>
        <dbReference type="SAM" id="Coils"/>
    </source>
</evidence>
<dbReference type="InterPro" id="IPR046349">
    <property type="entry name" value="C1-like_sf"/>
</dbReference>
<keyword evidence="4" id="KW-0862">Zinc</keyword>
<dbReference type="AlphaFoldDB" id="A0A8S4NDG7"/>
<evidence type="ECO:0000256" key="4">
    <source>
        <dbReference type="ARBA" id="ARBA00022833"/>
    </source>
</evidence>
<dbReference type="PROSITE" id="PS50081">
    <property type="entry name" value="ZF_DAG_PE_2"/>
    <property type="match status" value="1"/>
</dbReference>
<keyword evidence="6" id="KW-0175">Coiled coil</keyword>
<proteinExistence type="inferred from homology"/>
<dbReference type="SUPFAM" id="SSF57889">
    <property type="entry name" value="Cysteine-rich domain"/>
    <property type="match status" value="1"/>
</dbReference>
<evidence type="ECO:0000259" key="7">
    <source>
        <dbReference type="PROSITE" id="PS50081"/>
    </source>
</evidence>
<dbReference type="CDD" id="cd20819">
    <property type="entry name" value="C1_DEF8"/>
    <property type="match status" value="1"/>
</dbReference>
<dbReference type="Pfam" id="PF00130">
    <property type="entry name" value="C1_1"/>
    <property type="match status" value="1"/>
</dbReference>
<evidence type="ECO:0000256" key="2">
    <source>
        <dbReference type="ARBA" id="ARBA00022737"/>
    </source>
</evidence>
<dbReference type="PANTHER" id="PTHR12326:SF3">
    <property type="entry name" value="DIFFERENTIALLY EXPRESSED IN FDCP 8 HOMOLOG"/>
    <property type="match status" value="1"/>
</dbReference>
<sequence>GHFGMTTIEELEMAIDTCKRMIKDVTSDSEKSKNLVRKLIQLRLKLQEAKEEPVQLDKDTKYILGHQFKPISGKSSKHYCERCNTVIWGVLQTWYKCKECSYNTHAKCLNQITRACASVRVAENPIYIVAICPDKGLSAQGYRCIECRTVLTYKTGPEPRQCDYTGGYYCDLCHWNDAMIIPARVLHNWDFEPRKVCRASKQFLRLMLNKAVIRIQDINPMLFNFVDELNEVKKLREEILIMKKYFLSCPAALESKLLLQLQGRQHFVENSDMYSLQDLLDVVEDVLLPELAKIHASFAQHIKTDCQLCQAKGFLCELCDEDEVLFPFDNIAIVCSQCSTVLHRHCLIRKANKCPKCERRKRLN</sequence>
<keyword evidence="2" id="KW-0677">Repeat</keyword>
<gene>
    <name evidence="8" type="ORF">OFUS_LOCUS6363</name>
</gene>